<dbReference type="CDD" id="cd01118">
    <property type="entry name" value="ArsB_permease"/>
    <property type="match status" value="1"/>
</dbReference>
<dbReference type="AlphaFoldDB" id="A0A094WBZ2"/>
<accession>A0A094WBZ2</accession>
<evidence type="ECO:0000313" key="7">
    <source>
        <dbReference type="EMBL" id="KGA93187.1"/>
    </source>
</evidence>
<feature type="transmembrane region" description="Helical" evidence="6">
    <location>
        <begin position="221"/>
        <end position="239"/>
    </location>
</feature>
<feature type="transmembrane region" description="Helical" evidence="6">
    <location>
        <begin position="151"/>
        <end position="171"/>
    </location>
</feature>
<feature type="transmembrane region" description="Helical" evidence="6">
    <location>
        <begin position="115"/>
        <end position="139"/>
    </location>
</feature>
<sequence>MLAAVVFVLTLLLVILQPRGLGIGWSALIGAAVDLALGVVHWKDVPVVWSIIWDATFTFVALIILSLLLDEAGFFHWAALHMGRLGRGRPLRLFLLVVLLGMGVSAIFANDGAALILTPIVLAMLLSLGLTPSGALAFVIATGFVADTTSLPFIISNLVNIVSADFFHISFIRYSRVMIPVDILSGLATLGVLWLYYRHHLPESYDLSLLESPRHAIRDPVVFRWGFALLFLLLVAYFVSAPLGIPVSLVTSSAALLLLLIAARAYNGGKGRLIPLLPVLKGAPWQIVLFSMGMYLVVYGLKNANLTAFLSTLLRHLASHGLWVATIGTGFLSALLSSVMNNLPSVLLGALSIQGIGPFPDGIRESMIYANVIGCDLGPKFTPIGSLATLLWLHVLEKKGEHIGWGLYMRVGIVLTVPVLLATLAGLAAWIGFLGHTHP</sequence>
<keyword evidence="5 6" id="KW-0472">Membrane</keyword>
<dbReference type="Pfam" id="PF02040">
    <property type="entry name" value="ArsB"/>
    <property type="match status" value="1"/>
</dbReference>
<dbReference type="InterPro" id="IPR000802">
    <property type="entry name" value="Arsenical_pump_ArsB"/>
</dbReference>
<evidence type="ECO:0000256" key="4">
    <source>
        <dbReference type="ARBA" id="ARBA00022989"/>
    </source>
</evidence>
<dbReference type="EMBL" id="JPGK01000008">
    <property type="protein sequence ID" value="KGA93187.1"/>
    <property type="molecule type" value="Genomic_DNA"/>
</dbReference>
<keyword evidence="3 6" id="KW-0812">Transmembrane</keyword>
<evidence type="ECO:0000313" key="8">
    <source>
        <dbReference type="Proteomes" id="UP000029452"/>
    </source>
</evidence>
<evidence type="ECO:0000256" key="6">
    <source>
        <dbReference type="SAM" id="Phobius"/>
    </source>
</evidence>
<dbReference type="GO" id="GO:0005886">
    <property type="term" value="C:plasma membrane"/>
    <property type="evidence" value="ECO:0007669"/>
    <property type="project" value="UniProtKB-SubCell"/>
</dbReference>
<dbReference type="OrthoDB" id="9774335at2"/>
<keyword evidence="4 6" id="KW-1133">Transmembrane helix</keyword>
<organism evidence="7 8">
    <name type="scientific">Leptospirillum ferriphilum</name>
    <dbReference type="NCBI Taxonomy" id="178606"/>
    <lineage>
        <taxon>Bacteria</taxon>
        <taxon>Pseudomonadati</taxon>
        <taxon>Nitrospirota</taxon>
        <taxon>Nitrospiria</taxon>
        <taxon>Nitrospirales</taxon>
        <taxon>Nitrospiraceae</taxon>
        <taxon>Leptospirillum</taxon>
    </lineage>
</organism>
<gene>
    <name evidence="7" type="ORF">LptCag_1882</name>
</gene>
<reference evidence="7 8" key="1">
    <citation type="submission" date="2014-06" db="EMBL/GenBank/DDBJ databases">
        <title>Draft genome sequence of iron oxidizing acidophile Leptospirillum ferriphilum DSM14647.</title>
        <authorList>
            <person name="Cardenas J.P."/>
            <person name="Lazcano M."/>
            <person name="Ossandon F.J."/>
            <person name="Corbett M."/>
            <person name="Holmes D.S."/>
            <person name="Watkin E."/>
        </authorList>
    </citation>
    <scope>NUCLEOTIDE SEQUENCE [LARGE SCALE GENOMIC DNA]</scope>
    <source>
        <strain evidence="7 8">DSM 14647</strain>
    </source>
</reference>
<feature type="transmembrane region" description="Helical" evidence="6">
    <location>
        <begin position="90"/>
        <end position="109"/>
    </location>
</feature>
<dbReference type="PATRIC" id="fig|178606.4.peg.2136"/>
<evidence type="ECO:0000256" key="3">
    <source>
        <dbReference type="ARBA" id="ARBA00022692"/>
    </source>
</evidence>
<dbReference type="GO" id="GO:0008490">
    <property type="term" value="F:arsenite secondary active transmembrane transporter activity"/>
    <property type="evidence" value="ECO:0007669"/>
    <property type="project" value="TreeGrafter"/>
</dbReference>
<evidence type="ECO:0000256" key="1">
    <source>
        <dbReference type="ARBA" id="ARBA00004651"/>
    </source>
</evidence>
<evidence type="ECO:0000256" key="2">
    <source>
        <dbReference type="ARBA" id="ARBA00022475"/>
    </source>
</evidence>
<dbReference type="NCBIfam" id="NF011980">
    <property type="entry name" value="PRK15445.1"/>
    <property type="match status" value="1"/>
</dbReference>
<feature type="transmembrane region" description="Helical" evidence="6">
    <location>
        <begin position="245"/>
        <end position="263"/>
    </location>
</feature>
<keyword evidence="2" id="KW-1003">Cell membrane</keyword>
<dbReference type="GO" id="GO:0042960">
    <property type="term" value="F:antimonite secondary active transmembrane transporter activity"/>
    <property type="evidence" value="ECO:0007669"/>
    <property type="project" value="TreeGrafter"/>
</dbReference>
<comment type="caution">
    <text evidence="7">The sequence shown here is derived from an EMBL/GenBank/DDBJ whole genome shotgun (WGS) entry which is preliminary data.</text>
</comment>
<dbReference type="RefSeq" id="WP_023525691.1">
    <property type="nucleotide sequence ID" value="NZ_JBPKCJ010000003.1"/>
</dbReference>
<feature type="transmembrane region" description="Helical" evidence="6">
    <location>
        <begin position="407"/>
        <end position="433"/>
    </location>
</feature>
<protein>
    <submittedName>
        <fullName evidence="7">Arsenic efflux pump protein</fullName>
    </submittedName>
</protein>
<feature type="transmembrane region" description="Helical" evidence="6">
    <location>
        <begin position="321"/>
        <end position="339"/>
    </location>
</feature>
<dbReference type="PANTHER" id="PTHR43302">
    <property type="entry name" value="TRANSPORTER ARSB-RELATED"/>
    <property type="match status" value="1"/>
</dbReference>
<feature type="transmembrane region" description="Helical" evidence="6">
    <location>
        <begin position="177"/>
        <end position="197"/>
    </location>
</feature>
<feature type="transmembrane region" description="Helical" evidence="6">
    <location>
        <begin position="283"/>
        <end position="301"/>
    </location>
</feature>
<comment type="subcellular location">
    <subcellularLocation>
        <location evidence="1">Cell membrane</location>
        <topology evidence="1">Multi-pass membrane protein</topology>
    </subcellularLocation>
</comment>
<dbReference type="Proteomes" id="UP000029452">
    <property type="component" value="Unassembled WGS sequence"/>
</dbReference>
<evidence type="ECO:0000256" key="5">
    <source>
        <dbReference type="ARBA" id="ARBA00023136"/>
    </source>
</evidence>
<dbReference type="NCBIfam" id="TIGR00935">
    <property type="entry name" value="2a45"/>
    <property type="match status" value="1"/>
</dbReference>
<dbReference type="PANTHER" id="PTHR43302:SF5">
    <property type="entry name" value="TRANSPORTER ARSB-RELATED"/>
    <property type="match status" value="1"/>
</dbReference>
<feature type="transmembrane region" description="Helical" evidence="6">
    <location>
        <begin position="47"/>
        <end position="69"/>
    </location>
</feature>
<name>A0A094WBZ2_9BACT</name>
<proteinExistence type="predicted"/>
<dbReference type="PRINTS" id="PR00758">
    <property type="entry name" value="ARSENICPUMP"/>
</dbReference>